<proteinExistence type="predicted"/>
<name>A0A150PQ08_SORCE</name>
<evidence type="ECO:0000313" key="3">
    <source>
        <dbReference type="Proteomes" id="UP000075420"/>
    </source>
</evidence>
<dbReference type="GO" id="GO:0008893">
    <property type="term" value="F:guanosine-3',5'-bis(diphosphate) 3'-diphosphatase activity"/>
    <property type="evidence" value="ECO:0007669"/>
    <property type="project" value="TreeGrafter"/>
</dbReference>
<dbReference type="PANTHER" id="PTHR46246:SF1">
    <property type="entry name" value="GUANOSINE-3',5'-BIS(DIPHOSPHATE) 3'-PYROPHOSPHOHYDROLASE MESH1"/>
    <property type="match status" value="1"/>
</dbReference>
<evidence type="ECO:0000313" key="2">
    <source>
        <dbReference type="EMBL" id="KYF57518.1"/>
    </source>
</evidence>
<dbReference type="AlphaFoldDB" id="A0A150PQ08"/>
<dbReference type="InterPro" id="IPR003607">
    <property type="entry name" value="HD/PDEase_dom"/>
</dbReference>
<dbReference type="PANTHER" id="PTHR46246">
    <property type="entry name" value="GUANOSINE-3',5'-BIS(DIPHOSPHATE) 3'-PYROPHOSPHOHYDROLASE MESH1"/>
    <property type="match status" value="1"/>
</dbReference>
<feature type="domain" description="HD/PDEase" evidence="1">
    <location>
        <begin position="26"/>
        <end position="133"/>
    </location>
</feature>
<dbReference type="EMBL" id="JELY01000937">
    <property type="protein sequence ID" value="KYF57518.1"/>
    <property type="molecule type" value="Genomic_DNA"/>
</dbReference>
<dbReference type="InterPro" id="IPR052194">
    <property type="entry name" value="MESH1"/>
</dbReference>
<keyword evidence="2" id="KW-0378">Hydrolase</keyword>
<dbReference type="SUPFAM" id="SSF109604">
    <property type="entry name" value="HD-domain/PDEase-like"/>
    <property type="match status" value="1"/>
</dbReference>
<reference evidence="2 3" key="1">
    <citation type="submission" date="2014-02" db="EMBL/GenBank/DDBJ databases">
        <title>The small core and large imbalanced accessory genome model reveals a collaborative survival strategy of Sorangium cellulosum strains in nature.</title>
        <authorList>
            <person name="Han K."/>
            <person name="Peng R."/>
            <person name="Blom J."/>
            <person name="Li Y.-Z."/>
        </authorList>
    </citation>
    <scope>NUCLEOTIDE SEQUENCE [LARGE SCALE GENOMIC DNA]</scope>
    <source>
        <strain evidence="2 3">So0157-25</strain>
    </source>
</reference>
<dbReference type="Proteomes" id="UP000075420">
    <property type="component" value="Unassembled WGS sequence"/>
</dbReference>
<dbReference type="SMART" id="SM00471">
    <property type="entry name" value="HDc"/>
    <property type="match status" value="1"/>
</dbReference>
<dbReference type="Pfam" id="PF13328">
    <property type="entry name" value="HD_4"/>
    <property type="match status" value="1"/>
</dbReference>
<dbReference type="Gene3D" id="1.10.3210.10">
    <property type="entry name" value="Hypothetical protein af1432"/>
    <property type="match status" value="1"/>
</dbReference>
<organism evidence="2 3">
    <name type="scientific">Sorangium cellulosum</name>
    <name type="common">Polyangium cellulosum</name>
    <dbReference type="NCBI Taxonomy" id="56"/>
    <lineage>
        <taxon>Bacteria</taxon>
        <taxon>Pseudomonadati</taxon>
        <taxon>Myxococcota</taxon>
        <taxon>Polyangia</taxon>
        <taxon>Polyangiales</taxon>
        <taxon>Polyangiaceae</taxon>
        <taxon>Sorangium</taxon>
    </lineage>
</organism>
<comment type="caution">
    <text evidence="2">The sequence shown here is derived from an EMBL/GenBank/DDBJ whole genome shotgun (WGS) entry which is preliminary data.</text>
</comment>
<evidence type="ECO:0000259" key="1">
    <source>
        <dbReference type="SMART" id="SM00471"/>
    </source>
</evidence>
<accession>A0A150PQ08</accession>
<protein>
    <submittedName>
        <fullName evidence="2">Metal-dependent phosphohydrolase</fullName>
    </submittedName>
</protein>
<gene>
    <name evidence="2" type="ORF">BE08_24345</name>
</gene>
<sequence length="182" mass="20894">MGILLKRALDQAAVWHRAQRRKYPNADVPYISHLAGVAVLLARHGFDDEVVAAGALHDAMEDQGVTFDELLQHFGERVATLVRHVTEQDRSLPWEDRKRLYLDAFPRKPWEAQAITLADKIDNFQSIIVCTREHGDPWSMFKRGREMQVARFEELRAMSRALPPHPLRDEYEATLDELLGLG</sequence>